<dbReference type="Proteomes" id="UP001208570">
    <property type="component" value="Unassembled WGS sequence"/>
</dbReference>
<dbReference type="SUPFAM" id="SSF53850">
    <property type="entry name" value="Periplasmic binding protein-like II"/>
    <property type="match status" value="1"/>
</dbReference>
<proteinExistence type="predicted"/>
<feature type="transmembrane region" description="Helical" evidence="12">
    <location>
        <begin position="447"/>
        <end position="471"/>
    </location>
</feature>
<keyword evidence="9" id="KW-0325">Glycoprotein</keyword>
<dbReference type="AlphaFoldDB" id="A0AAD9JGS0"/>
<evidence type="ECO:0000256" key="12">
    <source>
        <dbReference type="SAM" id="Phobius"/>
    </source>
</evidence>
<reference evidence="15" key="1">
    <citation type="journal article" date="2023" name="Mol. Biol. Evol.">
        <title>Third-Generation Sequencing Reveals the Adaptive Role of the Epigenome in Three Deep-Sea Polychaetes.</title>
        <authorList>
            <person name="Perez M."/>
            <person name="Aroh O."/>
            <person name="Sun Y."/>
            <person name="Lan Y."/>
            <person name="Juniper S.K."/>
            <person name="Young C.R."/>
            <person name="Angers B."/>
            <person name="Qian P.Y."/>
        </authorList>
    </citation>
    <scope>NUCLEOTIDE SEQUENCE</scope>
    <source>
        <strain evidence="15">P08H-3</strain>
    </source>
</reference>
<sequence>MGQKDRDQLKGEAPFRALNPGYWGRRRISGLPPTPEMPFRLWRCRGRIAPVMDLNPAFPCDLYDFIAYKEVSCDGVMKAYVPCRAVRYTASFVQKKTPFLLVADGGQDDDMTSKSTPCHTLEADYIAQAVKAMFLNLTNKCMMLLYTEENADYVDRLDSVFLKNDDTSEARCYFEGRVTNKSLDELAESLSHDTGGFVLLAGENNAEIIDRSRAKGLVDSRNFWIVVSKERIEVWKSRLPPGERIILLQIPDSETNRCYKFEWPVFHYRNIVGGELVWDGLCIEILKTLASSLKFTFDLVVPPDKKWGAPMSNGTWNGMVGQVLRGDADFAIAKFTITRLRESVIDFTVPFWHEPCVMVMRKPDEKSSLIYLGPFRDEVWYSIFLAIPVMAAAMTGVALLRTRIYSSQPILNSRGVLCGLHRSLWFAYGALVQQGCSWTPHSQALRFLVGFWWFFTLVITATYTGNLIAVLAVPKLTLPVNTLQDLANQNFYKYGVVADTAIYSMIKLSASKLYKKMWRNSVQNKENLVMSHIEGLQRVTNDNYIYLGELGGVAPVVYNNCIYAVGREEFFPSSFAFVFPEKSPYLPFINKKMIALIENGIIEKWKTEYYPRDMCSLQANGHSSDPASIRDTQGAFFLLCFGVVIALLLLLVEGLWSLYKKCRKKSRRTSARRTNIIHELVVIRLNQPTR</sequence>
<feature type="domain" description="Ionotropic glutamate receptor C-terminal" evidence="13">
    <location>
        <begin position="265"/>
        <end position="612"/>
    </location>
</feature>
<dbReference type="FunFam" id="3.40.190.10:FF:000024">
    <property type="entry name" value="Glutamate receptor, ionotropic, delta 1"/>
    <property type="match status" value="1"/>
</dbReference>
<evidence type="ECO:0000256" key="6">
    <source>
        <dbReference type="ARBA" id="ARBA00023065"/>
    </source>
</evidence>
<evidence type="ECO:0000256" key="3">
    <source>
        <dbReference type="ARBA" id="ARBA00022475"/>
    </source>
</evidence>
<keyword evidence="11" id="KW-0407">Ion channel</keyword>
<dbReference type="Gene3D" id="1.10.287.70">
    <property type="match status" value="1"/>
</dbReference>
<evidence type="ECO:0008006" key="17">
    <source>
        <dbReference type="Google" id="ProtNLM"/>
    </source>
</evidence>
<keyword evidence="6" id="KW-0406">Ion transport</keyword>
<evidence type="ECO:0000256" key="1">
    <source>
        <dbReference type="ARBA" id="ARBA00004651"/>
    </source>
</evidence>
<evidence type="ECO:0000256" key="7">
    <source>
        <dbReference type="ARBA" id="ARBA00023136"/>
    </source>
</evidence>
<gene>
    <name evidence="15" type="ORF">LSH36_322g05030</name>
</gene>
<comment type="caution">
    <text evidence="15">The sequence shown here is derived from an EMBL/GenBank/DDBJ whole genome shotgun (WGS) entry which is preliminary data.</text>
</comment>
<dbReference type="PANTHER" id="PTHR42643">
    <property type="entry name" value="IONOTROPIC RECEPTOR 20A-RELATED"/>
    <property type="match status" value="1"/>
</dbReference>
<evidence type="ECO:0000259" key="13">
    <source>
        <dbReference type="SMART" id="SM00079"/>
    </source>
</evidence>
<accession>A0AAD9JGS0</accession>
<keyword evidence="3" id="KW-1003">Cell membrane</keyword>
<protein>
    <recommendedName>
        <fullName evidence="17">Glutamate receptor</fullName>
    </recommendedName>
</protein>
<evidence type="ECO:0000256" key="4">
    <source>
        <dbReference type="ARBA" id="ARBA00022692"/>
    </source>
</evidence>
<name>A0AAD9JGS0_9ANNE</name>
<dbReference type="SMART" id="SM00918">
    <property type="entry name" value="Lig_chan-Glu_bd"/>
    <property type="match status" value="1"/>
</dbReference>
<dbReference type="EMBL" id="JAODUP010000322">
    <property type="protein sequence ID" value="KAK2152669.1"/>
    <property type="molecule type" value="Genomic_DNA"/>
</dbReference>
<organism evidence="15 16">
    <name type="scientific">Paralvinella palmiformis</name>
    <dbReference type="NCBI Taxonomy" id="53620"/>
    <lineage>
        <taxon>Eukaryota</taxon>
        <taxon>Metazoa</taxon>
        <taxon>Spiralia</taxon>
        <taxon>Lophotrochozoa</taxon>
        <taxon>Annelida</taxon>
        <taxon>Polychaeta</taxon>
        <taxon>Sedentaria</taxon>
        <taxon>Canalipalpata</taxon>
        <taxon>Terebellida</taxon>
        <taxon>Terebelliformia</taxon>
        <taxon>Alvinellidae</taxon>
        <taxon>Paralvinella</taxon>
    </lineage>
</organism>
<evidence type="ECO:0000256" key="10">
    <source>
        <dbReference type="ARBA" id="ARBA00023286"/>
    </source>
</evidence>
<keyword evidence="7 12" id="KW-0472">Membrane</keyword>
<dbReference type="GO" id="GO:0005886">
    <property type="term" value="C:plasma membrane"/>
    <property type="evidence" value="ECO:0007669"/>
    <property type="project" value="UniProtKB-SubCell"/>
</dbReference>
<keyword evidence="8" id="KW-0675">Receptor</keyword>
<evidence type="ECO:0000313" key="15">
    <source>
        <dbReference type="EMBL" id="KAK2152669.1"/>
    </source>
</evidence>
<dbReference type="Pfam" id="PF10613">
    <property type="entry name" value="Lig_chan-Glu_bd"/>
    <property type="match status" value="1"/>
</dbReference>
<dbReference type="Pfam" id="PF00060">
    <property type="entry name" value="Lig_chan"/>
    <property type="match status" value="1"/>
</dbReference>
<evidence type="ECO:0000313" key="16">
    <source>
        <dbReference type="Proteomes" id="UP001208570"/>
    </source>
</evidence>
<evidence type="ECO:0000259" key="14">
    <source>
        <dbReference type="SMART" id="SM00918"/>
    </source>
</evidence>
<evidence type="ECO:0000256" key="11">
    <source>
        <dbReference type="ARBA" id="ARBA00023303"/>
    </source>
</evidence>
<dbReference type="Gene3D" id="3.40.190.10">
    <property type="entry name" value="Periplasmic binding protein-like II"/>
    <property type="match status" value="1"/>
</dbReference>
<evidence type="ECO:0000256" key="8">
    <source>
        <dbReference type="ARBA" id="ARBA00023170"/>
    </source>
</evidence>
<keyword evidence="16" id="KW-1185">Reference proteome</keyword>
<evidence type="ECO:0000256" key="5">
    <source>
        <dbReference type="ARBA" id="ARBA00022989"/>
    </source>
</evidence>
<dbReference type="InterPro" id="IPR052192">
    <property type="entry name" value="Insect_Ionotropic_Sensory_Rcpt"/>
</dbReference>
<feature type="transmembrane region" description="Helical" evidence="12">
    <location>
        <begin position="636"/>
        <end position="659"/>
    </location>
</feature>
<comment type="subcellular location">
    <subcellularLocation>
        <location evidence="1">Cell membrane</location>
        <topology evidence="1">Multi-pass membrane protein</topology>
    </subcellularLocation>
</comment>
<dbReference type="PANTHER" id="PTHR42643:SF24">
    <property type="entry name" value="IONOTROPIC RECEPTOR 60A"/>
    <property type="match status" value="1"/>
</dbReference>
<evidence type="ECO:0000256" key="9">
    <source>
        <dbReference type="ARBA" id="ARBA00023180"/>
    </source>
</evidence>
<keyword evidence="2" id="KW-0813">Transport</keyword>
<dbReference type="FunFam" id="1.10.287.70:FF:000143">
    <property type="entry name" value="Probable glutamate receptor"/>
    <property type="match status" value="1"/>
</dbReference>
<evidence type="ECO:0000256" key="2">
    <source>
        <dbReference type="ARBA" id="ARBA00022448"/>
    </source>
</evidence>
<feature type="domain" description="Ionotropic glutamate receptor L-glutamate and glycine-binding" evidence="14">
    <location>
        <begin position="264"/>
        <end position="325"/>
    </location>
</feature>
<keyword evidence="5 12" id="KW-1133">Transmembrane helix</keyword>
<dbReference type="SMART" id="SM00079">
    <property type="entry name" value="PBPe"/>
    <property type="match status" value="1"/>
</dbReference>
<keyword evidence="10" id="KW-1071">Ligand-gated ion channel</keyword>
<dbReference type="InterPro" id="IPR019594">
    <property type="entry name" value="Glu/Gly-bd"/>
</dbReference>
<dbReference type="GO" id="GO:0015276">
    <property type="term" value="F:ligand-gated monoatomic ion channel activity"/>
    <property type="evidence" value="ECO:0007669"/>
    <property type="project" value="InterPro"/>
</dbReference>
<feature type="transmembrane region" description="Helical" evidence="12">
    <location>
        <begin position="379"/>
        <end position="400"/>
    </location>
</feature>
<keyword evidence="4 12" id="KW-0812">Transmembrane</keyword>
<dbReference type="InterPro" id="IPR001320">
    <property type="entry name" value="Iontro_rcpt_C"/>
</dbReference>
<dbReference type="GO" id="GO:0050906">
    <property type="term" value="P:detection of stimulus involved in sensory perception"/>
    <property type="evidence" value="ECO:0007669"/>
    <property type="project" value="UniProtKB-ARBA"/>
</dbReference>